<gene>
    <name evidence="1" type="ORF">SAMN03080615_01965</name>
</gene>
<accession>A0A1H9H6B4</accession>
<dbReference type="AlphaFoldDB" id="A0A1H9H6B4"/>
<dbReference type="STRING" id="355243.SAMN03080615_01965"/>
<dbReference type="Proteomes" id="UP000198749">
    <property type="component" value="Unassembled WGS sequence"/>
</dbReference>
<dbReference type="InterPro" id="IPR048156">
    <property type="entry name" value="PA2817-like"/>
</dbReference>
<dbReference type="NCBIfam" id="NF041512">
    <property type="entry name" value="PA2817_fam"/>
    <property type="match status" value="1"/>
</dbReference>
<dbReference type="EMBL" id="FOGB01000005">
    <property type="protein sequence ID" value="SEQ57884.1"/>
    <property type="molecule type" value="Genomic_DNA"/>
</dbReference>
<evidence type="ECO:0000313" key="1">
    <source>
        <dbReference type="EMBL" id="SEQ57884.1"/>
    </source>
</evidence>
<name>A0A1H9H6B4_9GAMM</name>
<sequence>MTPYQFHHLNFLKIAYNNFIRQEPFTLDDITAEEEQFILDFQQLIHDFENGSEQAYEDGEMFIERAFRMYPQLAHLIARDLLWFFGGSCLHNMPDDEIEKFQRLDELRFAAEERGEEFDYINTRASVFGQN</sequence>
<organism evidence="1 2">
    <name type="scientific">Amphritea atlantica</name>
    <dbReference type="NCBI Taxonomy" id="355243"/>
    <lineage>
        <taxon>Bacteria</taxon>
        <taxon>Pseudomonadati</taxon>
        <taxon>Pseudomonadota</taxon>
        <taxon>Gammaproteobacteria</taxon>
        <taxon>Oceanospirillales</taxon>
        <taxon>Oceanospirillaceae</taxon>
        <taxon>Amphritea</taxon>
    </lineage>
</organism>
<dbReference type="OrthoDB" id="6088965at2"/>
<proteinExistence type="predicted"/>
<evidence type="ECO:0000313" key="2">
    <source>
        <dbReference type="Proteomes" id="UP000198749"/>
    </source>
</evidence>
<dbReference type="RefSeq" id="WP_091357326.1">
    <property type="nucleotide sequence ID" value="NZ_AP025284.1"/>
</dbReference>
<reference evidence="2" key="1">
    <citation type="submission" date="2016-10" db="EMBL/GenBank/DDBJ databases">
        <authorList>
            <person name="Varghese N."/>
            <person name="Submissions S."/>
        </authorList>
    </citation>
    <scope>NUCLEOTIDE SEQUENCE [LARGE SCALE GENOMIC DNA]</scope>
    <source>
        <strain evidence="2">DSM 18887</strain>
    </source>
</reference>
<protein>
    <recommendedName>
        <fullName evidence="3">Dehydrogenase</fullName>
    </recommendedName>
</protein>
<evidence type="ECO:0008006" key="3">
    <source>
        <dbReference type="Google" id="ProtNLM"/>
    </source>
</evidence>
<keyword evidence="2" id="KW-1185">Reference proteome</keyword>